<dbReference type="Gene3D" id="3.30.460.10">
    <property type="entry name" value="Beta Polymerase, domain 2"/>
    <property type="match status" value="1"/>
</dbReference>
<dbReference type="STRING" id="123214.PERMA_0954"/>
<dbReference type="eggNOG" id="COG0618">
    <property type="taxonomic scope" value="Bacteria"/>
</dbReference>
<sequence>MVYIEEGADLDAFSSAYGITLLYPEAKILLPHALSPSVRLTINRFKDLLDKKTIRKKDLSKIDRLFLVDTSNIKKARQYLKNYLTEKTAIDIYDHHPTKLRKSENLNLYIKKTGSATTIIVEKIREKGVELKPEDSTLLLLGIYEDTGSFTYNITTSDDLKAAAFLLERGADLETVRTILERRIDEKQINIVQQLIENIQYFPVKDKKIIISVAYSKEYIPDISAHLHLIKPFQEVDAFFAIINASGKISIIGRSKTKDINVGKILSFLGGGGHYAAGSAMIKGMTTQEIKTYLENILIGEFYRDQKISNIMYRNVIKVEKSRIIKELKDIIQKVPVIFVVNREGKFEGIALSKVLKESIRHGIDDISVENFVIDNVVTFEESMPVAEAEKYLINSSQDYFPVLRKGYPVGIVSRNYLLKVLHGQVFDFEKDIFITRERIKPKYLNYREKLQQHLPDDVIQELKKIGVIAKRSGFRAYLVGGIVRDIVMKRKNLDIDIIVEGDAIELVKKYAKENNYRYYYFEEFMTAQVTLPSGLKIDFATARKEIYEYPGAYPKVRKASIKEDLYRRDFTINTLAIEITEDNFGTLIDFFNGLRDIKDKVIRILHQLSFIEDPVRILRAVRFAGRFGFKIGKMTERLLKLAVDENLLLVAPTGRVNTELSYSFNEEKATEIIYLMNRYKILHQLIPEFVFDDKREEVINRLRDMIVTFEIFFGHKVDRVANYLLALMYHLPLDISYQFLERYHFSNGKQLFKLFFSVKGRFRKIPEKNSELYMIIKNIKKDVLVFLCSYLPAEISERIIYILKKEEERKLLITGNDLKELGLKPSPLFKEILDEIFLKYLDGEIKNRREALEYLKNKYKLNEI</sequence>
<dbReference type="eggNOG" id="COG0617">
    <property type="taxonomic scope" value="Bacteria"/>
</dbReference>
<accession>C0QPZ5</accession>
<keyword evidence="8" id="KW-0547">Nucleotide-binding</keyword>
<keyword evidence="15" id="KW-1185">Reference proteome</keyword>
<dbReference type="GO" id="GO:0008033">
    <property type="term" value="P:tRNA processing"/>
    <property type="evidence" value="ECO:0007669"/>
    <property type="project" value="UniProtKB-KW"/>
</dbReference>
<evidence type="ECO:0000313" key="14">
    <source>
        <dbReference type="EMBL" id="ACO03902.1"/>
    </source>
</evidence>
<keyword evidence="4 12" id="KW-0808">Transferase</keyword>
<dbReference type="InterPro" id="IPR001667">
    <property type="entry name" value="DDH_dom"/>
</dbReference>
<dbReference type="Gene3D" id="3.10.580.10">
    <property type="entry name" value="CBS-domain"/>
    <property type="match status" value="1"/>
</dbReference>
<evidence type="ECO:0000256" key="3">
    <source>
        <dbReference type="ARBA" id="ARBA00022555"/>
    </source>
</evidence>
<dbReference type="Proteomes" id="UP000001366">
    <property type="component" value="Chromosome"/>
</dbReference>
<keyword evidence="3" id="KW-0820">tRNA-binding</keyword>
<dbReference type="InterPro" id="IPR002646">
    <property type="entry name" value="PolA_pol_head_dom"/>
</dbReference>
<dbReference type="GO" id="GO:0000049">
    <property type="term" value="F:tRNA binding"/>
    <property type="evidence" value="ECO:0007669"/>
    <property type="project" value="UniProtKB-KW"/>
</dbReference>
<dbReference type="PROSITE" id="PS51371">
    <property type="entry name" value="CBS"/>
    <property type="match status" value="1"/>
</dbReference>
<dbReference type="CDD" id="cd02205">
    <property type="entry name" value="CBS_pair_SF"/>
    <property type="match status" value="1"/>
</dbReference>
<keyword evidence="7" id="KW-0479">Metal-binding</keyword>
<keyword evidence="5" id="KW-0819">tRNA processing</keyword>
<keyword evidence="11" id="KW-0129">CBS domain</keyword>
<dbReference type="InterPro" id="IPR043519">
    <property type="entry name" value="NT_sf"/>
</dbReference>
<evidence type="ECO:0000313" key="15">
    <source>
        <dbReference type="Proteomes" id="UP000001366"/>
    </source>
</evidence>
<evidence type="ECO:0000259" key="13">
    <source>
        <dbReference type="PROSITE" id="PS51371"/>
    </source>
</evidence>
<keyword evidence="6" id="KW-0548">Nucleotidyltransferase</keyword>
<dbReference type="EMBL" id="CP001230">
    <property type="protein sequence ID" value="ACO03902.1"/>
    <property type="molecule type" value="Genomic_DNA"/>
</dbReference>
<evidence type="ECO:0000256" key="4">
    <source>
        <dbReference type="ARBA" id="ARBA00022679"/>
    </source>
</evidence>
<evidence type="ECO:0000256" key="2">
    <source>
        <dbReference type="ARBA" id="ARBA00007265"/>
    </source>
</evidence>
<dbReference type="HOGENOM" id="CLU_015961_5_0_0"/>
<dbReference type="GO" id="GO:0000166">
    <property type="term" value="F:nucleotide binding"/>
    <property type="evidence" value="ECO:0007669"/>
    <property type="project" value="UniProtKB-KW"/>
</dbReference>
<evidence type="ECO:0000256" key="9">
    <source>
        <dbReference type="ARBA" id="ARBA00022842"/>
    </source>
</evidence>
<dbReference type="SUPFAM" id="SSF81301">
    <property type="entry name" value="Nucleotidyltransferase"/>
    <property type="match status" value="1"/>
</dbReference>
<name>C0QPZ5_PERMH</name>
<keyword evidence="9" id="KW-0460">Magnesium</keyword>
<dbReference type="Pfam" id="PF00571">
    <property type="entry name" value="CBS"/>
    <property type="match status" value="1"/>
</dbReference>
<dbReference type="SUPFAM" id="SSF54631">
    <property type="entry name" value="CBS-domain pair"/>
    <property type="match status" value="1"/>
</dbReference>
<evidence type="ECO:0000256" key="5">
    <source>
        <dbReference type="ARBA" id="ARBA00022694"/>
    </source>
</evidence>
<dbReference type="Gene3D" id="3.90.1640.10">
    <property type="entry name" value="inorganic pyrophosphatase (n-terminal core)"/>
    <property type="match status" value="1"/>
</dbReference>
<evidence type="ECO:0000256" key="1">
    <source>
        <dbReference type="ARBA" id="ARBA00001946"/>
    </source>
</evidence>
<dbReference type="SUPFAM" id="SSF64182">
    <property type="entry name" value="DHH phosphoesterases"/>
    <property type="match status" value="1"/>
</dbReference>
<proteinExistence type="inferred from homology"/>
<organism evidence="14 15">
    <name type="scientific">Persephonella marina (strain DSM 14350 / EX-H1)</name>
    <dbReference type="NCBI Taxonomy" id="123214"/>
    <lineage>
        <taxon>Bacteria</taxon>
        <taxon>Pseudomonadati</taxon>
        <taxon>Aquificota</taxon>
        <taxon>Aquificia</taxon>
        <taxon>Aquificales</taxon>
        <taxon>Hydrogenothermaceae</taxon>
        <taxon>Persephonella</taxon>
    </lineage>
</organism>
<dbReference type="RefSeq" id="WP_012676141.1">
    <property type="nucleotide sequence ID" value="NC_012440.1"/>
</dbReference>
<dbReference type="GO" id="GO:0046872">
    <property type="term" value="F:metal ion binding"/>
    <property type="evidence" value="ECO:0007669"/>
    <property type="project" value="UniProtKB-KW"/>
</dbReference>
<dbReference type="PANTHER" id="PTHR47788:SF1">
    <property type="entry name" value="A-ADDING TRNA NUCLEOTIDYLTRANSFERASE"/>
    <property type="match status" value="1"/>
</dbReference>
<dbReference type="PANTHER" id="PTHR47788">
    <property type="entry name" value="POLYA POLYMERASE"/>
    <property type="match status" value="1"/>
</dbReference>
<comment type="cofactor">
    <cofactor evidence="1">
        <name>Mg(2+)</name>
        <dbReference type="ChEBI" id="CHEBI:18420"/>
    </cofactor>
</comment>
<keyword evidence="10 12" id="KW-0694">RNA-binding</keyword>
<evidence type="ECO:0000256" key="12">
    <source>
        <dbReference type="RuleBase" id="RU003953"/>
    </source>
</evidence>
<dbReference type="CDD" id="cd05398">
    <property type="entry name" value="NT_ClassII-CCAase"/>
    <property type="match status" value="1"/>
</dbReference>
<dbReference type="InterPro" id="IPR046342">
    <property type="entry name" value="CBS_dom_sf"/>
</dbReference>
<dbReference type="Pfam" id="PF01743">
    <property type="entry name" value="PolyA_pol"/>
    <property type="match status" value="1"/>
</dbReference>
<reference evidence="14 15" key="1">
    <citation type="journal article" date="2009" name="J. Bacteriol.">
        <title>Complete and draft genome sequences of six members of the Aquificales.</title>
        <authorList>
            <person name="Reysenbach A.L."/>
            <person name="Hamamura N."/>
            <person name="Podar M."/>
            <person name="Griffiths E."/>
            <person name="Ferreira S."/>
            <person name="Hochstein R."/>
            <person name="Heidelberg J."/>
            <person name="Johnson J."/>
            <person name="Mead D."/>
            <person name="Pohorille A."/>
            <person name="Sarmiento M."/>
            <person name="Schweighofer K."/>
            <person name="Seshadri R."/>
            <person name="Voytek M.A."/>
        </authorList>
    </citation>
    <scope>NUCLEOTIDE SEQUENCE [LARGE SCALE GENOMIC DNA]</scope>
    <source>
        <strain evidence="15">DSM 14350 / EX-H1</strain>
    </source>
</reference>
<dbReference type="Gene3D" id="1.10.3090.10">
    <property type="entry name" value="cca-adding enzyme, domain 2"/>
    <property type="match status" value="1"/>
</dbReference>
<evidence type="ECO:0000256" key="8">
    <source>
        <dbReference type="ARBA" id="ARBA00022741"/>
    </source>
</evidence>
<dbReference type="SUPFAM" id="SSF81891">
    <property type="entry name" value="Poly A polymerase C-terminal region-like"/>
    <property type="match status" value="1"/>
</dbReference>
<evidence type="ECO:0000256" key="10">
    <source>
        <dbReference type="ARBA" id="ARBA00022884"/>
    </source>
</evidence>
<dbReference type="InterPro" id="IPR038763">
    <property type="entry name" value="DHH_sf"/>
</dbReference>
<comment type="similarity">
    <text evidence="2 12">Belongs to the tRNA nucleotidyltransferase/poly(A) polymerase family.</text>
</comment>
<dbReference type="Gene3D" id="3.10.310.30">
    <property type="match status" value="1"/>
</dbReference>
<dbReference type="Pfam" id="PF01368">
    <property type="entry name" value="DHH"/>
    <property type="match status" value="1"/>
</dbReference>
<evidence type="ECO:0000256" key="7">
    <source>
        <dbReference type="ARBA" id="ARBA00022723"/>
    </source>
</evidence>
<gene>
    <name evidence="14" type="ordered locus">PERMA_0954</name>
</gene>
<dbReference type="KEGG" id="pmx:PERMA_0954"/>
<dbReference type="InterPro" id="IPR000644">
    <property type="entry name" value="CBS_dom"/>
</dbReference>
<protein>
    <submittedName>
        <fullName evidence="14">Poly A polymerase</fullName>
    </submittedName>
</protein>
<dbReference type="GO" id="GO:0016779">
    <property type="term" value="F:nucleotidyltransferase activity"/>
    <property type="evidence" value="ECO:0007669"/>
    <property type="project" value="UniProtKB-KW"/>
</dbReference>
<dbReference type="PaxDb" id="123214-PERMA_0954"/>
<evidence type="ECO:0000256" key="11">
    <source>
        <dbReference type="PROSITE-ProRule" id="PRU00703"/>
    </source>
</evidence>
<feature type="domain" description="CBS" evidence="13">
    <location>
        <begin position="373"/>
        <end position="429"/>
    </location>
</feature>
<dbReference type="InterPro" id="IPR052390">
    <property type="entry name" value="tRNA_nt/polyA_polymerase"/>
</dbReference>
<dbReference type="AlphaFoldDB" id="C0QPZ5"/>
<dbReference type="eggNOG" id="COG0517">
    <property type="taxonomic scope" value="Bacteria"/>
</dbReference>
<evidence type="ECO:0000256" key="6">
    <source>
        <dbReference type="ARBA" id="ARBA00022695"/>
    </source>
</evidence>